<comment type="caution">
    <text evidence="3">The sequence shown here is derived from an EMBL/GenBank/DDBJ whole genome shotgun (WGS) entry which is preliminary data.</text>
</comment>
<keyword evidence="1" id="KW-1133">Transmembrane helix</keyword>
<feature type="transmembrane region" description="Helical" evidence="1">
    <location>
        <begin position="450"/>
        <end position="469"/>
    </location>
</feature>
<keyword evidence="1" id="KW-0812">Transmembrane</keyword>
<feature type="signal peptide" evidence="2">
    <location>
        <begin position="1"/>
        <end position="23"/>
    </location>
</feature>
<keyword evidence="1" id="KW-0472">Membrane</keyword>
<protein>
    <recommendedName>
        <fullName evidence="4">Protein GAMETE EXPRESSED 3</fullName>
    </recommendedName>
</protein>
<dbReference type="InterPro" id="IPR015943">
    <property type="entry name" value="WD40/YVTN_repeat-like_dom_sf"/>
</dbReference>
<dbReference type="PANTHER" id="PTHR37253">
    <property type="entry name" value="PROTEIN GAMETE EXPRESSED 3"/>
    <property type="match status" value="1"/>
</dbReference>
<dbReference type="GO" id="GO:0010183">
    <property type="term" value="P:pollen tube guidance"/>
    <property type="evidence" value="ECO:0007669"/>
    <property type="project" value="TreeGrafter"/>
</dbReference>
<dbReference type="GO" id="GO:0005886">
    <property type="term" value="C:plasma membrane"/>
    <property type="evidence" value="ECO:0007669"/>
    <property type="project" value="TreeGrafter"/>
</dbReference>
<feature type="chain" id="PRO_5035751914" description="Protein GAMETE EXPRESSED 3" evidence="2">
    <location>
        <begin position="24"/>
        <end position="550"/>
    </location>
</feature>
<dbReference type="InterPro" id="IPR045301">
    <property type="entry name" value="GEX3-like"/>
</dbReference>
<gene>
    <name evidence="3" type="ORF">F2Q70_00006052</name>
</gene>
<evidence type="ECO:0000256" key="1">
    <source>
        <dbReference type="SAM" id="Phobius"/>
    </source>
</evidence>
<name>A0A8S9IX08_BRACR</name>
<feature type="transmembrane region" description="Helical" evidence="1">
    <location>
        <begin position="317"/>
        <end position="342"/>
    </location>
</feature>
<evidence type="ECO:0000313" key="3">
    <source>
        <dbReference type="EMBL" id="KAF2574530.1"/>
    </source>
</evidence>
<dbReference type="GO" id="GO:0009793">
    <property type="term" value="P:embryo development ending in seed dormancy"/>
    <property type="evidence" value="ECO:0007669"/>
    <property type="project" value="TreeGrafter"/>
</dbReference>
<feature type="non-terminal residue" evidence="3">
    <location>
        <position position="1"/>
    </location>
</feature>
<organism evidence="3">
    <name type="scientific">Brassica cretica</name>
    <name type="common">Mustard</name>
    <dbReference type="NCBI Taxonomy" id="69181"/>
    <lineage>
        <taxon>Eukaryota</taxon>
        <taxon>Viridiplantae</taxon>
        <taxon>Streptophyta</taxon>
        <taxon>Embryophyta</taxon>
        <taxon>Tracheophyta</taxon>
        <taxon>Spermatophyta</taxon>
        <taxon>Magnoliopsida</taxon>
        <taxon>eudicotyledons</taxon>
        <taxon>Gunneridae</taxon>
        <taxon>Pentapetalae</taxon>
        <taxon>rosids</taxon>
        <taxon>malvids</taxon>
        <taxon>Brassicales</taxon>
        <taxon>Brassicaceae</taxon>
        <taxon>Brassiceae</taxon>
        <taxon>Brassica</taxon>
    </lineage>
</organism>
<keyword evidence="2" id="KW-0732">Signal</keyword>
<proteinExistence type="predicted"/>
<sequence>MVDLRFFFVSLIIIFFFVFSTVSQSPDQTVENKSLRVLSKTLIGDDGRVYACSDNDFFSFESNGSIAWSVHMDFKCNTGFSPVYSGFNQMLVLTENRILRIDFPRNGTKSEPEMFFDPGEIILGFAVSISSSSVYITVKDHGLYAYNMIRQQLWIAEPKTERFGYRLGCQKDYENCKFDSPPVIDSCEASIYISNNEGELYSLSLRGIYYQWIQDLSLVDKFFTVTPGNNGLVYVVFPTKSLVFALDSFSGDILWQKTVGPLAEGSGSQPVIDTNNQSTSLLLDEDLQHFVLDERIVLAFIAASNSGNPFRCNERTIIWFLLFEFVIIVLFAALVRFCFMFWKKQKLQGRPFSAFLDKRRLLHRKRREIDRTITRLQNESTADEFSVDKINDLVQERENVKRKLSSTYSLGRDIDASSKLLNNRFDITMVEQKSPLVTDKIYIHDFIKPFEFVIIVLFAALVRFCFMFWKKQKLQGRPFSAFLDKRRLLHRKRREIDRTITRLQNESTADEFSVDKINDLVQERENVKRKLSSTYSLGRDIDASSKSKDH</sequence>
<evidence type="ECO:0008006" key="4">
    <source>
        <dbReference type="Google" id="ProtNLM"/>
    </source>
</evidence>
<dbReference type="AlphaFoldDB" id="A0A8S9IX08"/>
<dbReference type="PANTHER" id="PTHR37253:SF1">
    <property type="entry name" value="PROTEIN GAMETE EXPRESSED 3"/>
    <property type="match status" value="1"/>
</dbReference>
<dbReference type="InterPro" id="IPR011047">
    <property type="entry name" value="Quinoprotein_ADH-like_sf"/>
</dbReference>
<dbReference type="SUPFAM" id="SSF50998">
    <property type="entry name" value="Quinoprotein alcohol dehydrogenase-like"/>
    <property type="match status" value="1"/>
</dbReference>
<dbReference type="Gene3D" id="2.130.10.10">
    <property type="entry name" value="YVTN repeat-like/Quinoprotein amine dehydrogenase"/>
    <property type="match status" value="1"/>
</dbReference>
<accession>A0A8S9IX08</accession>
<dbReference type="EMBL" id="QGKY02001015">
    <property type="protein sequence ID" value="KAF2574530.1"/>
    <property type="molecule type" value="Genomic_DNA"/>
</dbReference>
<reference evidence="3" key="1">
    <citation type="submission" date="2019-12" db="EMBL/GenBank/DDBJ databases">
        <title>Genome sequencing and annotation of Brassica cretica.</title>
        <authorList>
            <person name="Studholme D.J."/>
            <person name="Sarris P.F."/>
        </authorList>
    </citation>
    <scope>NUCLEOTIDE SEQUENCE</scope>
    <source>
        <strain evidence="3">PFS-102/07</strain>
        <tissue evidence="3">Leaf</tissue>
    </source>
</reference>
<evidence type="ECO:0000256" key="2">
    <source>
        <dbReference type="SAM" id="SignalP"/>
    </source>
</evidence>